<dbReference type="Proteomes" id="UP000054408">
    <property type="component" value="Unassembled WGS sequence"/>
</dbReference>
<dbReference type="EMBL" id="GL349452">
    <property type="protein sequence ID" value="KNC49026.1"/>
    <property type="molecule type" value="Genomic_DNA"/>
</dbReference>
<name>A0A0L0DAB4_THETB</name>
<dbReference type="OMA" id="IAYKECI"/>
<reference evidence="4 5" key="1">
    <citation type="submission" date="2010-05" db="EMBL/GenBank/DDBJ databases">
        <title>The Genome Sequence of Thecamonas trahens ATCC 50062.</title>
        <authorList>
            <consortium name="The Broad Institute Genome Sequencing Platform"/>
            <person name="Russ C."/>
            <person name="Cuomo C."/>
            <person name="Shea T."/>
            <person name="Young S.K."/>
            <person name="Zeng Q."/>
            <person name="Koehrsen M."/>
            <person name="Haas B."/>
            <person name="Borodovsky M."/>
            <person name="Guigo R."/>
            <person name="Alvarado L."/>
            <person name="Berlin A."/>
            <person name="Bochicchio J."/>
            <person name="Borenstein D."/>
            <person name="Chapman S."/>
            <person name="Chen Z."/>
            <person name="Freedman E."/>
            <person name="Gellesch M."/>
            <person name="Goldberg J."/>
            <person name="Griggs A."/>
            <person name="Gujja S."/>
            <person name="Heilman E."/>
            <person name="Heiman D."/>
            <person name="Hepburn T."/>
            <person name="Howarth C."/>
            <person name="Jen D."/>
            <person name="Larson L."/>
            <person name="Mehta T."/>
            <person name="Park D."/>
            <person name="Pearson M."/>
            <person name="Roberts A."/>
            <person name="Saif S."/>
            <person name="Shenoy N."/>
            <person name="Sisk P."/>
            <person name="Stolte C."/>
            <person name="Sykes S."/>
            <person name="Thomson T."/>
            <person name="Walk T."/>
            <person name="White J."/>
            <person name="Yandava C."/>
            <person name="Burger G."/>
            <person name="Gray M.W."/>
            <person name="Holland P.W.H."/>
            <person name="King N."/>
            <person name="Lang F.B.F."/>
            <person name="Roger A.J."/>
            <person name="Ruiz-Trillo I."/>
            <person name="Lander E."/>
            <person name="Nusbaum C."/>
        </authorList>
    </citation>
    <scope>NUCLEOTIDE SEQUENCE [LARGE SCALE GENOMIC DNA]</scope>
    <source>
        <strain evidence="4 5">ATCC 50062</strain>
    </source>
</reference>
<dbReference type="InterPro" id="IPR011043">
    <property type="entry name" value="Gal_Oxase/kelch_b-propeller"/>
</dbReference>
<sequence length="802" mass="89394">MASHGRELDASIGPEQAPHGRSADIMVEWDPVETDGVPSARKGSAMGVWNNQPLLFGGDGGRGVRYNDVFLMDTESMRWKEVCCQPSLDGYFPPPLSYHAMVVWRHFAVVFGGYDDTHTNDVRLLNLLTMTWTLARVRGDVPSKRYGHTMCLWGDQAIVMGGQTMNGGAVDDMFVLNLETMTWREVSARGNGPPASCYHTMTVWKDTAFTFGGNAETDVFLLDLPTMVWRRITPDGDGPSKRFGHTAAVWHDLAVIVCGRHGTMCNADVYVLSLGHDSMMWLPFSIDGSFVGERHAHSMVVIGAKAYVVGGHGGTYYNDTQVLRLDIMAWMATSYTPDQRDGHVMFIHNDEAYLWGGDGGGGRRFQDLSALNPKTNRWRRVTQSGDVPSARSYHAIARWTPEKLLLFGGFDHSYCDDLYELDLTSPEEPEWRRLETGGDQPMPRYGHSFTTVGSRAYLFGGKGHANVFFGNELEVLDLDTLTWSVLETSGEAPARRYGQCAFVYRNVYYVVGGSGVEFYNDVHALDLETRTWSRVKTHGRQPSVRSYHSVALWGAKAVVFGGDHGGGERFNDVHILDLRSMRWLEVVTKGPIPAVRCTHTFSIVGSRGILFGGRDAGTYYNDVRYLNLDPGVSAVADLFCTIRIIIDNGLTQELARTTENHDLLTFLDIVSQLPSELVLLVCSFSIEFPPTRMPSDAILDHHRAAIPSPLQNHAAGLSSIIVSVCEYVYGDLNDISKTSFKGCLVKDLLARIRTCIITNFDLPTFILHKDRVHVTNFLKRRMDEYGQNWDKLGSAKLTIPRS</sequence>
<evidence type="ECO:0000256" key="3">
    <source>
        <dbReference type="SAM" id="MobiDB-lite"/>
    </source>
</evidence>
<proteinExistence type="predicted"/>
<feature type="region of interest" description="Disordered" evidence="3">
    <location>
        <begin position="1"/>
        <end position="20"/>
    </location>
</feature>
<dbReference type="AlphaFoldDB" id="A0A0L0DAB4"/>
<evidence type="ECO:0000256" key="2">
    <source>
        <dbReference type="ARBA" id="ARBA00022737"/>
    </source>
</evidence>
<dbReference type="RefSeq" id="XP_013758436.1">
    <property type="nucleotide sequence ID" value="XM_013902982.1"/>
</dbReference>
<evidence type="ECO:0000313" key="5">
    <source>
        <dbReference type="Proteomes" id="UP000054408"/>
    </source>
</evidence>
<keyword evidence="1" id="KW-0880">Kelch repeat</keyword>
<dbReference type="SUPFAM" id="SSF117281">
    <property type="entry name" value="Kelch motif"/>
    <property type="match status" value="2"/>
</dbReference>
<dbReference type="GeneID" id="25564297"/>
<gene>
    <name evidence="4" type="ORF">AMSG_04770</name>
</gene>
<dbReference type="STRING" id="461836.A0A0L0DAB4"/>
<evidence type="ECO:0000256" key="1">
    <source>
        <dbReference type="ARBA" id="ARBA00022441"/>
    </source>
</evidence>
<dbReference type="PANTHER" id="PTHR46093">
    <property type="entry name" value="ACYL-COA-BINDING DOMAIN-CONTAINING PROTEIN 5"/>
    <property type="match status" value="1"/>
</dbReference>
<dbReference type="eggNOG" id="KOG0379">
    <property type="taxonomic scope" value="Eukaryota"/>
</dbReference>
<dbReference type="OrthoDB" id="10251809at2759"/>
<organism evidence="4 5">
    <name type="scientific">Thecamonas trahens ATCC 50062</name>
    <dbReference type="NCBI Taxonomy" id="461836"/>
    <lineage>
        <taxon>Eukaryota</taxon>
        <taxon>Apusozoa</taxon>
        <taxon>Apusomonadida</taxon>
        <taxon>Apusomonadidae</taxon>
        <taxon>Thecamonas</taxon>
    </lineage>
</organism>
<protein>
    <submittedName>
        <fullName evidence="4">Acyl-CoA binding protein</fullName>
    </submittedName>
</protein>
<dbReference type="PANTHER" id="PTHR46093:SF18">
    <property type="entry name" value="FIBRONECTIN TYPE-III DOMAIN-CONTAINING PROTEIN"/>
    <property type="match status" value="1"/>
</dbReference>
<dbReference type="InterPro" id="IPR015915">
    <property type="entry name" value="Kelch-typ_b-propeller"/>
</dbReference>
<accession>A0A0L0DAB4</accession>
<dbReference type="SUPFAM" id="SSF50965">
    <property type="entry name" value="Galactose oxidase, central domain"/>
    <property type="match status" value="1"/>
</dbReference>
<keyword evidence="2" id="KW-0677">Repeat</keyword>
<dbReference type="Pfam" id="PF24681">
    <property type="entry name" value="Kelch_KLHDC2_KLHL20_DRC7"/>
    <property type="match status" value="2"/>
</dbReference>
<keyword evidence="5" id="KW-1185">Reference proteome</keyword>
<dbReference type="Gene3D" id="2.120.10.80">
    <property type="entry name" value="Kelch-type beta propeller"/>
    <property type="match status" value="4"/>
</dbReference>
<evidence type="ECO:0000313" key="4">
    <source>
        <dbReference type="EMBL" id="KNC49026.1"/>
    </source>
</evidence>